<dbReference type="EMBL" id="JAWJBA010000001">
    <property type="protein sequence ID" value="MDV2683560.1"/>
    <property type="molecule type" value="Genomic_DNA"/>
</dbReference>
<comment type="caution">
    <text evidence="2">The sequence shown here is derived from an EMBL/GenBank/DDBJ whole genome shotgun (WGS) entry which is preliminary data.</text>
</comment>
<keyword evidence="1" id="KW-0175">Coiled coil</keyword>
<dbReference type="RefSeq" id="WP_317120864.1">
    <property type="nucleotide sequence ID" value="NZ_JAWJBA010000001.1"/>
</dbReference>
<gene>
    <name evidence="2" type="ORF">RYX56_04125</name>
</gene>
<accession>A0ABU3X6P6</accession>
<feature type="coiled-coil region" evidence="1">
    <location>
        <begin position="9"/>
        <end position="52"/>
    </location>
</feature>
<dbReference type="Proteomes" id="UP001287282">
    <property type="component" value="Unassembled WGS sequence"/>
</dbReference>
<evidence type="ECO:0000256" key="1">
    <source>
        <dbReference type="SAM" id="Coils"/>
    </source>
</evidence>
<evidence type="ECO:0000313" key="3">
    <source>
        <dbReference type="Proteomes" id="UP001287282"/>
    </source>
</evidence>
<sequence length="52" mass="6448">MSENLEPNIVEMRKKINLMKEDRHQYKREAFIEVYEEYVQMLEAQLEKMSRV</sequence>
<keyword evidence="3" id="KW-1185">Reference proteome</keyword>
<evidence type="ECO:0000313" key="2">
    <source>
        <dbReference type="EMBL" id="MDV2683560.1"/>
    </source>
</evidence>
<protein>
    <submittedName>
        <fullName evidence="2">Uncharacterized protein</fullName>
    </submittedName>
</protein>
<reference evidence="2 3" key="1">
    <citation type="submission" date="2023-10" db="EMBL/GenBank/DDBJ databases">
        <title>Screening of Alkalihalobacillus lindianensis BZ-TG-R113 and Its Alleviation of Salt Stress on Rapeseed Growth.</title>
        <authorList>
            <person name="Zhao B."/>
            <person name="Guo T."/>
        </authorList>
    </citation>
    <scope>NUCLEOTIDE SEQUENCE [LARGE SCALE GENOMIC DNA]</scope>
    <source>
        <strain evidence="2 3">BZ-TG-R113</strain>
    </source>
</reference>
<organism evidence="2 3">
    <name type="scientific">Alkalihalophilus lindianensis</name>
    <dbReference type="NCBI Taxonomy" id="1630542"/>
    <lineage>
        <taxon>Bacteria</taxon>
        <taxon>Bacillati</taxon>
        <taxon>Bacillota</taxon>
        <taxon>Bacilli</taxon>
        <taxon>Bacillales</taxon>
        <taxon>Bacillaceae</taxon>
        <taxon>Alkalihalophilus</taxon>
    </lineage>
</organism>
<proteinExistence type="predicted"/>
<name>A0ABU3X6P6_9BACI</name>